<evidence type="ECO:0000313" key="6">
    <source>
        <dbReference type="Proteomes" id="UP000002051"/>
    </source>
</evidence>
<organism evidence="4 6">
    <name type="scientific">Medicago truncatula</name>
    <name type="common">Barrel medic</name>
    <name type="synonym">Medicago tribuloides</name>
    <dbReference type="NCBI Taxonomy" id="3880"/>
    <lineage>
        <taxon>Eukaryota</taxon>
        <taxon>Viridiplantae</taxon>
        <taxon>Streptophyta</taxon>
        <taxon>Embryophyta</taxon>
        <taxon>Tracheophyta</taxon>
        <taxon>Spermatophyta</taxon>
        <taxon>Magnoliopsida</taxon>
        <taxon>eudicotyledons</taxon>
        <taxon>Gunneridae</taxon>
        <taxon>Pentapetalae</taxon>
        <taxon>rosids</taxon>
        <taxon>fabids</taxon>
        <taxon>Fabales</taxon>
        <taxon>Fabaceae</taxon>
        <taxon>Papilionoideae</taxon>
        <taxon>50 kb inversion clade</taxon>
        <taxon>NPAAA clade</taxon>
        <taxon>Hologalegina</taxon>
        <taxon>IRL clade</taxon>
        <taxon>Trifolieae</taxon>
        <taxon>Medicago</taxon>
    </lineage>
</organism>
<dbReference type="GO" id="GO:0051177">
    <property type="term" value="P:meiotic sister chromatid cohesion"/>
    <property type="evidence" value="ECO:0007669"/>
    <property type="project" value="InterPro"/>
</dbReference>
<evidence type="ECO:0000256" key="1">
    <source>
        <dbReference type="SAM" id="Coils"/>
    </source>
</evidence>
<dbReference type="PANTHER" id="PTHR46740:SF2">
    <property type="entry name" value="PROTEIN DYAD"/>
    <property type="match status" value="1"/>
</dbReference>
<keyword evidence="1" id="KW-0175">Coiled coil</keyword>
<dbReference type="EnsemblPlants" id="KEH24217">
    <property type="protein sequence ID" value="KEH24217"/>
    <property type="gene ID" value="MTR_7g105920"/>
</dbReference>
<name>A0A072U3B5_MEDTR</name>
<evidence type="ECO:0000313" key="5">
    <source>
        <dbReference type="EnsemblPlants" id="KEH24217"/>
    </source>
</evidence>
<dbReference type="Proteomes" id="UP000002051">
    <property type="component" value="Unassembled WGS sequence"/>
</dbReference>
<sequence length="529" mass="60259">MMKGEEEDHVHVNKGKSKIISALDKPVLLFPEPTSILGTPVDFEVGRFYQINHSYLPPNCPVQIKCVNLVMVTDKWEQEVSLRYPSLKSLSTHFKDQCFGKPETLCRSISANEFAEKGNSWSFWVSPPMSPVINDAATSLVPKQGSCWSEIKFTGMVQWGQRQQVRFLGRHEEQKVEPLPPLQKEKPFHFKARDGTNVKKRKNKMEEAVKVAQFEVQRTTRQCNKNQQGVSSSSGAKKSKKAVNDTKKQELVVYSRNKPKLGIYRWAAERYKLAEENMLKVMKEKGAVYGNSIMRQELRSEARKYIGDTGLLDHLLKHMAGKVAPGGVDRFRRKHNAEGSMEYWLESADLADLRKELGQDPYWTPPPGWKPGDSIAPEYVTSNELREIIKEEIIKLKREMRELKSNRKALAMSNLNFSQVSKQDIYLELVHKKAKIEEQLKEISLALNGMEDQMGMLKPTLVEEPPASLLGPTSLTENIGHETREEEKGTNVNKTKSADTQMVVGSRGQNKRDLYVVKYEFVSTCCNQP</sequence>
<evidence type="ECO:0000256" key="2">
    <source>
        <dbReference type="SAM" id="MobiDB-lite"/>
    </source>
</evidence>
<reference evidence="4 6" key="2">
    <citation type="journal article" date="2014" name="BMC Genomics">
        <title>An improved genome release (version Mt4.0) for the model legume Medicago truncatula.</title>
        <authorList>
            <person name="Tang H."/>
            <person name="Krishnakumar V."/>
            <person name="Bidwell S."/>
            <person name="Rosen B."/>
            <person name="Chan A."/>
            <person name="Zhou S."/>
            <person name="Gentzbittel L."/>
            <person name="Childs K.L."/>
            <person name="Yandell M."/>
            <person name="Gundlach H."/>
            <person name="Mayer K.F."/>
            <person name="Schwartz D.C."/>
            <person name="Town C.D."/>
        </authorList>
    </citation>
    <scope>GENOME REANNOTATION</scope>
    <source>
        <strain evidence="4">A17</strain>
        <strain evidence="5 6">cv. Jemalong A17</strain>
    </source>
</reference>
<evidence type="ECO:0000259" key="3">
    <source>
        <dbReference type="Pfam" id="PF25874"/>
    </source>
</evidence>
<feature type="region of interest" description="Disordered" evidence="2">
    <location>
        <begin position="220"/>
        <end position="245"/>
    </location>
</feature>
<dbReference type="InterPro" id="IPR044221">
    <property type="entry name" value="DYAD/AMEIOTIC1"/>
</dbReference>
<feature type="compositionally biased region" description="Basic and acidic residues" evidence="2">
    <location>
        <begin position="479"/>
        <end position="489"/>
    </location>
</feature>
<accession>A0A072U3B5</accession>
<dbReference type="STRING" id="3880.A0A072U3B5"/>
<proteinExistence type="predicted"/>
<reference evidence="4 6" key="1">
    <citation type="journal article" date="2011" name="Nature">
        <title>The Medicago genome provides insight into the evolution of rhizobial symbioses.</title>
        <authorList>
            <person name="Young N.D."/>
            <person name="Debelle F."/>
            <person name="Oldroyd G.E."/>
            <person name="Geurts R."/>
            <person name="Cannon S.B."/>
            <person name="Udvardi M.K."/>
            <person name="Benedito V.A."/>
            <person name="Mayer K.F."/>
            <person name="Gouzy J."/>
            <person name="Schoof H."/>
            <person name="Van de Peer Y."/>
            <person name="Proost S."/>
            <person name="Cook D.R."/>
            <person name="Meyers B.C."/>
            <person name="Spannagl M."/>
            <person name="Cheung F."/>
            <person name="De Mita S."/>
            <person name="Krishnakumar V."/>
            <person name="Gundlach H."/>
            <person name="Zhou S."/>
            <person name="Mudge J."/>
            <person name="Bharti A.K."/>
            <person name="Murray J.D."/>
            <person name="Naoumkina M.A."/>
            <person name="Rosen B."/>
            <person name="Silverstein K.A."/>
            <person name="Tang H."/>
            <person name="Rombauts S."/>
            <person name="Zhao P.X."/>
            <person name="Zhou P."/>
            <person name="Barbe V."/>
            <person name="Bardou P."/>
            <person name="Bechner M."/>
            <person name="Bellec A."/>
            <person name="Berger A."/>
            <person name="Berges H."/>
            <person name="Bidwell S."/>
            <person name="Bisseling T."/>
            <person name="Choisne N."/>
            <person name="Couloux A."/>
            <person name="Denny R."/>
            <person name="Deshpande S."/>
            <person name="Dai X."/>
            <person name="Doyle J.J."/>
            <person name="Dudez A.M."/>
            <person name="Farmer A.D."/>
            <person name="Fouteau S."/>
            <person name="Franken C."/>
            <person name="Gibelin C."/>
            <person name="Gish J."/>
            <person name="Goldstein S."/>
            <person name="Gonzalez A.J."/>
            <person name="Green P.J."/>
            <person name="Hallab A."/>
            <person name="Hartog M."/>
            <person name="Hua A."/>
            <person name="Humphray S.J."/>
            <person name="Jeong D.H."/>
            <person name="Jing Y."/>
            <person name="Jocker A."/>
            <person name="Kenton S.M."/>
            <person name="Kim D.J."/>
            <person name="Klee K."/>
            <person name="Lai H."/>
            <person name="Lang C."/>
            <person name="Lin S."/>
            <person name="Macmil S.L."/>
            <person name="Magdelenat G."/>
            <person name="Matthews L."/>
            <person name="McCorrison J."/>
            <person name="Monaghan E.L."/>
            <person name="Mun J.H."/>
            <person name="Najar F.Z."/>
            <person name="Nicholson C."/>
            <person name="Noirot C."/>
            <person name="O'Bleness M."/>
            <person name="Paule C.R."/>
            <person name="Poulain J."/>
            <person name="Prion F."/>
            <person name="Qin B."/>
            <person name="Qu C."/>
            <person name="Retzel E.F."/>
            <person name="Riddle C."/>
            <person name="Sallet E."/>
            <person name="Samain S."/>
            <person name="Samson N."/>
            <person name="Sanders I."/>
            <person name="Saurat O."/>
            <person name="Scarpelli C."/>
            <person name="Schiex T."/>
            <person name="Segurens B."/>
            <person name="Severin A.J."/>
            <person name="Sherrier D.J."/>
            <person name="Shi R."/>
            <person name="Sims S."/>
            <person name="Singer S.R."/>
            <person name="Sinharoy S."/>
            <person name="Sterck L."/>
            <person name="Viollet A."/>
            <person name="Wang B.B."/>
            <person name="Wang K."/>
            <person name="Wang M."/>
            <person name="Wang X."/>
            <person name="Warfsmann J."/>
            <person name="Weissenbach J."/>
            <person name="White D.D."/>
            <person name="White J.D."/>
            <person name="Wiley G.B."/>
            <person name="Wincker P."/>
            <person name="Xing Y."/>
            <person name="Yang L."/>
            <person name="Yao Z."/>
            <person name="Ying F."/>
            <person name="Zhai J."/>
            <person name="Zhou L."/>
            <person name="Zuber A."/>
            <person name="Denarie J."/>
            <person name="Dixon R.A."/>
            <person name="May G.D."/>
            <person name="Schwartz D.C."/>
            <person name="Rogers J."/>
            <person name="Quetier F."/>
            <person name="Town C.D."/>
            <person name="Roe B.A."/>
        </authorList>
    </citation>
    <scope>NUCLEOTIDE SEQUENCE [LARGE SCALE GENOMIC DNA]</scope>
    <source>
        <strain evidence="4">A17</strain>
        <strain evidence="5 6">cv. Jemalong A17</strain>
    </source>
</reference>
<dbReference type="EMBL" id="CM001223">
    <property type="protein sequence ID" value="KEH24217.1"/>
    <property type="molecule type" value="Genomic_DNA"/>
</dbReference>
<dbReference type="PANTHER" id="PTHR46740">
    <property type="entry name" value="PROTEIN DYAD"/>
    <property type="match status" value="1"/>
</dbReference>
<keyword evidence="6" id="KW-1185">Reference proteome</keyword>
<reference evidence="5" key="3">
    <citation type="submission" date="2015-04" db="UniProtKB">
        <authorList>
            <consortium name="EnsemblPlants"/>
        </authorList>
    </citation>
    <scope>IDENTIFICATION</scope>
    <source>
        <strain evidence="5">cv. Jemalong A17</strain>
    </source>
</reference>
<dbReference type="GO" id="GO:0007131">
    <property type="term" value="P:reciprocal meiotic recombination"/>
    <property type="evidence" value="ECO:0007669"/>
    <property type="project" value="InterPro"/>
</dbReference>
<protein>
    <submittedName>
        <fullName evidence="4">DYAD-like protein</fullName>
    </submittedName>
</protein>
<feature type="compositionally biased region" description="Polar residues" evidence="2">
    <location>
        <begin position="490"/>
        <end position="500"/>
    </location>
</feature>
<evidence type="ECO:0000313" key="4">
    <source>
        <dbReference type="EMBL" id="KEH24217.1"/>
    </source>
</evidence>
<feature type="region of interest" description="Disordered" evidence="2">
    <location>
        <begin position="465"/>
        <end position="505"/>
    </location>
</feature>
<dbReference type="Pfam" id="PF25874">
    <property type="entry name" value="WHD_plant_repro"/>
    <property type="match status" value="1"/>
</dbReference>
<dbReference type="InterPro" id="IPR059080">
    <property type="entry name" value="WHD_PTC1"/>
</dbReference>
<feature type="coiled-coil region" evidence="1">
    <location>
        <begin position="386"/>
        <end position="453"/>
    </location>
</feature>
<dbReference type="HOGENOM" id="CLU_017061_1_0_1"/>
<feature type="domain" description="PTC1-like winged helix-turn-helix" evidence="3">
    <location>
        <begin position="265"/>
        <end position="347"/>
    </location>
</feature>
<gene>
    <name evidence="4" type="ordered locus">MTR_7g105920</name>
</gene>
<dbReference type="AlphaFoldDB" id="A0A072U3B5"/>